<dbReference type="Proteomes" id="UP000326759">
    <property type="component" value="Unassembled WGS sequence"/>
</dbReference>
<sequence length="443" mass="49838">MKRAFDVIVIGAGASGLAAAKELEHNGIESVCILEGSDRVGGRIKTIDTPSGGFIDIGAQWIHGQKDNYLHDFAAPLGLVGERVSVDGEGDFYTDKHELLNESLVSEVLGVLSSFKKDAENISGSDNAIPESMGHYLKERFNDYLYPLVNRTPKEKKIMEAIFHWDNRWVRIDNACDSLNNLSVTRWGDFLPCKGHYNMNPNINYCKELVETPSGHYKRHDGSYPVFLKCKNGRVYECNHVIVTCSLGYLKKNKDSLFHPRLPPTVDKAIENVGFGVIDKIFLEFEKPFWGPDFTGCHLVWTGNEIPDFNRNKPDTKLINGNVLHDKCVFLLRKFTGQNIPEPIRIFRSKWGTDELFLGSYSHRSISSDPSEKEGDPIQILNQPIYAKVNTKQRFPIVVFAGEANSAKYFSTVHGALSNGRSQASHYINRMKNTESMSLTSKL</sequence>
<dbReference type="PANTHER" id="PTHR10742">
    <property type="entry name" value="FLAVIN MONOAMINE OXIDASE"/>
    <property type="match status" value="1"/>
</dbReference>
<dbReference type="OrthoDB" id="5046242at2759"/>
<feature type="domain" description="Amine oxidase" evidence="1">
    <location>
        <begin position="15"/>
        <end position="162"/>
    </location>
</feature>
<dbReference type="InterPro" id="IPR050281">
    <property type="entry name" value="Flavin_monoamine_oxidase"/>
</dbReference>
<evidence type="ECO:0000259" key="1">
    <source>
        <dbReference type="Pfam" id="PF01593"/>
    </source>
</evidence>
<organism evidence="2 3">
    <name type="scientific">Armadillidium nasatum</name>
    <dbReference type="NCBI Taxonomy" id="96803"/>
    <lineage>
        <taxon>Eukaryota</taxon>
        <taxon>Metazoa</taxon>
        <taxon>Ecdysozoa</taxon>
        <taxon>Arthropoda</taxon>
        <taxon>Crustacea</taxon>
        <taxon>Multicrustacea</taxon>
        <taxon>Malacostraca</taxon>
        <taxon>Eumalacostraca</taxon>
        <taxon>Peracarida</taxon>
        <taxon>Isopoda</taxon>
        <taxon>Oniscidea</taxon>
        <taxon>Crinocheta</taxon>
        <taxon>Armadillidiidae</taxon>
        <taxon>Armadillidium</taxon>
    </lineage>
</organism>
<feature type="non-terminal residue" evidence="2">
    <location>
        <position position="443"/>
    </location>
</feature>
<keyword evidence="3" id="KW-1185">Reference proteome</keyword>
<dbReference type="InterPro" id="IPR036188">
    <property type="entry name" value="FAD/NAD-bd_sf"/>
</dbReference>
<dbReference type="SUPFAM" id="SSF51905">
    <property type="entry name" value="FAD/NAD(P)-binding domain"/>
    <property type="match status" value="1"/>
</dbReference>
<dbReference type="PANTHER" id="PTHR10742:SF416">
    <property type="entry name" value="SPERMINE OXIDASE"/>
    <property type="match status" value="1"/>
</dbReference>
<reference evidence="2 3" key="1">
    <citation type="journal article" date="2019" name="PLoS Biol.">
        <title>Sex chromosomes control vertical transmission of feminizing Wolbachia symbionts in an isopod.</title>
        <authorList>
            <person name="Becking T."/>
            <person name="Chebbi M.A."/>
            <person name="Giraud I."/>
            <person name="Moumen B."/>
            <person name="Laverre T."/>
            <person name="Caubet Y."/>
            <person name="Peccoud J."/>
            <person name="Gilbert C."/>
            <person name="Cordaux R."/>
        </authorList>
    </citation>
    <scope>NUCLEOTIDE SEQUENCE [LARGE SCALE GENOMIC DNA]</scope>
    <source>
        <strain evidence="2">ANa2</strain>
        <tissue evidence="2">Whole body excluding digestive tract and cuticle</tissue>
    </source>
</reference>
<evidence type="ECO:0000313" key="3">
    <source>
        <dbReference type="Proteomes" id="UP000326759"/>
    </source>
</evidence>
<gene>
    <name evidence="2" type="primary">mao</name>
    <name evidence="2" type="ORF">Anas_03168</name>
</gene>
<dbReference type="GO" id="GO:0046592">
    <property type="term" value="F:polyamine oxidase activity"/>
    <property type="evidence" value="ECO:0007669"/>
    <property type="project" value="TreeGrafter"/>
</dbReference>
<protein>
    <submittedName>
        <fullName evidence="2">Amine oxidase [flavin-containing]</fullName>
    </submittedName>
</protein>
<name>A0A5N5TLS5_9CRUS</name>
<dbReference type="SUPFAM" id="SSF54373">
    <property type="entry name" value="FAD-linked reductases, C-terminal domain"/>
    <property type="match status" value="1"/>
</dbReference>
<comment type="caution">
    <text evidence="2">The sequence shown here is derived from an EMBL/GenBank/DDBJ whole genome shotgun (WGS) entry which is preliminary data.</text>
</comment>
<dbReference type="Gene3D" id="3.90.660.10">
    <property type="match status" value="1"/>
</dbReference>
<evidence type="ECO:0000313" key="2">
    <source>
        <dbReference type="EMBL" id="KAB7507134.1"/>
    </source>
</evidence>
<dbReference type="InterPro" id="IPR002937">
    <property type="entry name" value="Amino_oxidase"/>
</dbReference>
<dbReference type="AlphaFoldDB" id="A0A5N5TLS5"/>
<feature type="domain" description="Amine oxidase" evidence="1">
    <location>
        <begin position="226"/>
        <end position="424"/>
    </location>
</feature>
<dbReference type="Pfam" id="PF01593">
    <property type="entry name" value="Amino_oxidase"/>
    <property type="match status" value="2"/>
</dbReference>
<proteinExistence type="predicted"/>
<dbReference type="EMBL" id="SEYY01000481">
    <property type="protein sequence ID" value="KAB7507134.1"/>
    <property type="molecule type" value="Genomic_DNA"/>
</dbReference>
<accession>A0A5N5TLS5</accession>
<dbReference type="Gene3D" id="3.50.50.60">
    <property type="entry name" value="FAD/NAD(P)-binding domain"/>
    <property type="match status" value="2"/>
</dbReference>